<comment type="subcellular location">
    <subcellularLocation>
        <location evidence="1">Nucleus</location>
    </subcellularLocation>
</comment>
<dbReference type="PANTHER" id="PTHR47997">
    <property type="entry name" value="MYB DOMAIN PROTEIN 55"/>
    <property type="match status" value="1"/>
</dbReference>
<evidence type="ECO:0000256" key="7">
    <source>
        <dbReference type="SAM" id="MobiDB-lite"/>
    </source>
</evidence>
<dbReference type="Pfam" id="PF00249">
    <property type="entry name" value="Myb_DNA-binding"/>
    <property type="match status" value="1"/>
</dbReference>
<gene>
    <name evidence="9" type="ORF">Tci_050378</name>
</gene>
<dbReference type="InterPro" id="IPR051953">
    <property type="entry name" value="Plant_SW-associated_TFs"/>
</dbReference>
<dbReference type="GO" id="GO:0003677">
    <property type="term" value="F:DNA binding"/>
    <property type="evidence" value="ECO:0007669"/>
    <property type="project" value="UniProtKB-KW"/>
</dbReference>
<evidence type="ECO:0000256" key="1">
    <source>
        <dbReference type="ARBA" id="ARBA00004123"/>
    </source>
</evidence>
<sequence length="203" mass="23615">MIASHLPGRTDNEIKNYWNSSLSRQIYRFFTNKNEEKQTTIIANLVTKKKRVGRVRRSVAKKYNKDRVFNNNKLPSPSTTNKPAPQNPVEKQADENVGVGLTFMTENFKEREVRDNIFCGKMEPNVLGFQGNELIEIDNFLESEAFDLNGVLSIHEEYQIEQWLADIDVKNLMKNERNFDETMGFCFDENEIDMELGFKGYNV</sequence>
<feature type="domain" description="HTH myb-type" evidence="8">
    <location>
        <begin position="1"/>
        <end position="26"/>
    </location>
</feature>
<dbReference type="GO" id="GO:0005634">
    <property type="term" value="C:nucleus"/>
    <property type="evidence" value="ECO:0007669"/>
    <property type="project" value="UniProtKB-SubCell"/>
</dbReference>
<dbReference type="EMBL" id="BKCJ010007664">
    <property type="protein sequence ID" value="GEU78400.1"/>
    <property type="molecule type" value="Genomic_DNA"/>
</dbReference>
<dbReference type="CDD" id="cd00167">
    <property type="entry name" value="SANT"/>
    <property type="match status" value="1"/>
</dbReference>
<dbReference type="AlphaFoldDB" id="A0A6L2MX40"/>
<organism evidence="9">
    <name type="scientific">Tanacetum cinerariifolium</name>
    <name type="common">Dalmatian daisy</name>
    <name type="synonym">Chrysanthemum cinerariifolium</name>
    <dbReference type="NCBI Taxonomy" id="118510"/>
    <lineage>
        <taxon>Eukaryota</taxon>
        <taxon>Viridiplantae</taxon>
        <taxon>Streptophyta</taxon>
        <taxon>Embryophyta</taxon>
        <taxon>Tracheophyta</taxon>
        <taxon>Spermatophyta</taxon>
        <taxon>Magnoliopsida</taxon>
        <taxon>eudicotyledons</taxon>
        <taxon>Gunneridae</taxon>
        <taxon>Pentapetalae</taxon>
        <taxon>asterids</taxon>
        <taxon>campanulids</taxon>
        <taxon>Asterales</taxon>
        <taxon>Asteraceae</taxon>
        <taxon>Asteroideae</taxon>
        <taxon>Anthemideae</taxon>
        <taxon>Anthemidinae</taxon>
        <taxon>Tanacetum</taxon>
    </lineage>
</organism>
<comment type="caution">
    <text evidence="9">The sequence shown here is derived from an EMBL/GenBank/DDBJ whole genome shotgun (WGS) entry which is preliminary data.</text>
</comment>
<dbReference type="InterPro" id="IPR017930">
    <property type="entry name" value="Myb_dom"/>
</dbReference>
<keyword evidence="9" id="KW-0371">Homeobox</keyword>
<name>A0A6L2MX40_TANCI</name>
<evidence type="ECO:0000256" key="2">
    <source>
        <dbReference type="ARBA" id="ARBA00022737"/>
    </source>
</evidence>
<keyword evidence="6" id="KW-0539">Nucleus</keyword>
<dbReference type="InterPro" id="IPR001005">
    <property type="entry name" value="SANT/Myb"/>
</dbReference>
<evidence type="ECO:0000256" key="4">
    <source>
        <dbReference type="ARBA" id="ARBA00023125"/>
    </source>
</evidence>
<proteinExistence type="predicted"/>
<dbReference type="PANTHER" id="PTHR47997:SF31">
    <property type="entry name" value="MYB TRANSCRIPTION FACTOR"/>
    <property type="match status" value="1"/>
</dbReference>
<dbReference type="SUPFAM" id="SSF46689">
    <property type="entry name" value="Homeodomain-like"/>
    <property type="match status" value="1"/>
</dbReference>
<accession>A0A6L2MX40</accession>
<evidence type="ECO:0000259" key="8">
    <source>
        <dbReference type="PROSITE" id="PS51294"/>
    </source>
</evidence>
<keyword evidence="2" id="KW-0677">Repeat</keyword>
<keyword evidence="5" id="KW-0804">Transcription</keyword>
<dbReference type="Gene3D" id="1.10.10.60">
    <property type="entry name" value="Homeodomain-like"/>
    <property type="match status" value="1"/>
</dbReference>
<keyword evidence="4 9" id="KW-0238">DNA-binding</keyword>
<dbReference type="PROSITE" id="PS51294">
    <property type="entry name" value="HTH_MYB"/>
    <property type="match status" value="1"/>
</dbReference>
<dbReference type="InterPro" id="IPR009057">
    <property type="entry name" value="Homeodomain-like_sf"/>
</dbReference>
<evidence type="ECO:0000313" key="9">
    <source>
        <dbReference type="EMBL" id="GEU78400.1"/>
    </source>
</evidence>
<evidence type="ECO:0000256" key="5">
    <source>
        <dbReference type="ARBA" id="ARBA00023163"/>
    </source>
</evidence>
<protein>
    <submittedName>
        <fullName evidence="9">Homeodomain-like protein</fullName>
    </submittedName>
</protein>
<feature type="compositionally biased region" description="Polar residues" evidence="7">
    <location>
        <begin position="69"/>
        <end position="84"/>
    </location>
</feature>
<keyword evidence="3" id="KW-0805">Transcription regulation</keyword>
<reference evidence="9" key="1">
    <citation type="journal article" date="2019" name="Sci. Rep.">
        <title>Draft genome of Tanacetum cinerariifolium, the natural source of mosquito coil.</title>
        <authorList>
            <person name="Yamashiro T."/>
            <person name="Shiraishi A."/>
            <person name="Satake H."/>
            <person name="Nakayama K."/>
        </authorList>
    </citation>
    <scope>NUCLEOTIDE SEQUENCE</scope>
</reference>
<feature type="region of interest" description="Disordered" evidence="7">
    <location>
        <begin position="66"/>
        <end position="96"/>
    </location>
</feature>
<evidence type="ECO:0000256" key="3">
    <source>
        <dbReference type="ARBA" id="ARBA00023015"/>
    </source>
</evidence>
<evidence type="ECO:0000256" key="6">
    <source>
        <dbReference type="ARBA" id="ARBA00023242"/>
    </source>
</evidence>